<dbReference type="Proteomes" id="UP000005387">
    <property type="component" value="Unassembled WGS sequence"/>
</dbReference>
<dbReference type="PANTHER" id="PTHR43046:SF2">
    <property type="entry name" value="8-OXO-DGTP DIPHOSPHATASE-RELATED"/>
    <property type="match status" value="1"/>
</dbReference>
<gene>
    <name evidence="4" type="ORF">PaecuDRAFT_3473</name>
</gene>
<dbReference type="PANTHER" id="PTHR43046">
    <property type="entry name" value="GDP-MANNOSE MANNOSYL HYDROLASE"/>
    <property type="match status" value="1"/>
</dbReference>
<evidence type="ECO:0000259" key="3">
    <source>
        <dbReference type="PROSITE" id="PS51462"/>
    </source>
</evidence>
<dbReference type="CDD" id="cd04686">
    <property type="entry name" value="NUDIX_Hydrolase"/>
    <property type="match status" value="1"/>
</dbReference>
<dbReference type="InterPro" id="IPR020084">
    <property type="entry name" value="NUDIX_hydrolase_CS"/>
</dbReference>
<proteinExistence type="predicted"/>
<evidence type="ECO:0000313" key="5">
    <source>
        <dbReference type="Proteomes" id="UP000005387"/>
    </source>
</evidence>
<dbReference type="SUPFAM" id="SSF55811">
    <property type="entry name" value="Nudix"/>
    <property type="match status" value="1"/>
</dbReference>
<dbReference type="eggNOG" id="COG1051">
    <property type="taxonomic scope" value="Bacteria"/>
</dbReference>
<evidence type="ECO:0000313" key="4">
    <source>
        <dbReference type="EMBL" id="EFM09970.1"/>
    </source>
</evidence>
<sequence length="164" mass="18833">MEQPIDHFHRHIGVYGICISNEQLLVIRKTLGPYTGKFDLPGGRMEPFESLEIAIKREFQEETGYELLRLAPIGVCDFFVTWTLRNKEDELVHHIAILYETNVDSNMPIASIASFEGQDSCEAVWMPLNDLTAIQSSPLVLQAIEWHRSRNLPDKTKSFDFRTP</sequence>
<organism evidence="4 5">
    <name type="scientific">Paenibacillus curdlanolyticus YK9</name>
    <dbReference type="NCBI Taxonomy" id="717606"/>
    <lineage>
        <taxon>Bacteria</taxon>
        <taxon>Bacillati</taxon>
        <taxon>Bacillota</taxon>
        <taxon>Bacilli</taxon>
        <taxon>Bacillales</taxon>
        <taxon>Paenibacillaceae</taxon>
        <taxon>Paenibacillus</taxon>
    </lineage>
</organism>
<keyword evidence="2 4" id="KW-0378">Hydrolase</keyword>
<dbReference type="OrthoDB" id="369191at2"/>
<dbReference type="PROSITE" id="PS51462">
    <property type="entry name" value="NUDIX"/>
    <property type="match status" value="1"/>
</dbReference>
<dbReference type="Pfam" id="PF00293">
    <property type="entry name" value="NUDIX"/>
    <property type="match status" value="1"/>
</dbReference>
<dbReference type="InterPro" id="IPR000086">
    <property type="entry name" value="NUDIX_hydrolase_dom"/>
</dbReference>
<accession>E0ICT4</accession>
<dbReference type="STRING" id="717606.PaecuDRAFT_3473"/>
<dbReference type="InterPro" id="IPR015797">
    <property type="entry name" value="NUDIX_hydrolase-like_dom_sf"/>
</dbReference>
<feature type="domain" description="Nudix hydrolase" evidence="3">
    <location>
        <begin position="7"/>
        <end position="148"/>
    </location>
</feature>
<dbReference type="EMBL" id="AEDD01000009">
    <property type="protein sequence ID" value="EFM09970.1"/>
    <property type="molecule type" value="Genomic_DNA"/>
</dbReference>
<dbReference type="AlphaFoldDB" id="E0ICT4"/>
<keyword evidence="5" id="KW-1185">Reference proteome</keyword>
<evidence type="ECO:0000256" key="1">
    <source>
        <dbReference type="ARBA" id="ARBA00001946"/>
    </source>
</evidence>
<dbReference type="Gene3D" id="3.90.79.10">
    <property type="entry name" value="Nucleoside Triphosphate Pyrophosphohydrolase"/>
    <property type="match status" value="1"/>
</dbReference>
<name>E0ICT4_9BACL</name>
<reference evidence="4 5" key="1">
    <citation type="submission" date="2010-07" db="EMBL/GenBank/DDBJ databases">
        <title>The draft genome of Paenibacillus curdlanolyticus YK9.</title>
        <authorList>
            <consortium name="US DOE Joint Genome Institute (JGI-PGF)"/>
            <person name="Lucas S."/>
            <person name="Copeland A."/>
            <person name="Lapidus A."/>
            <person name="Cheng J.-F."/>
            <person name="Bruce D."/>
            <person name="Goodwin L."/>
            <person name="Pitluck S."/>
            <person name="Land M.L."/>
            <person name="Hauser L."/>
            <person name="Chang Y.-J."/>
            <person name="Jeffries C."/>
            <person name="Anderson I.J."/>
            <person name="Johnson E."/>
            <person name="Loganathan U."/>
            <person name="Mulhopadhyay B."/>
            <person name="Kyrpides N."/>
            <person name="Woyke T.J."/>
        </authorList>
    </citation>
    <scope>NUCLEOTIDE SEQUENCE [LARGE SCALE GENOMIC DNA]</scope>
    <source>
        <strain evidence="4 5">YK9</strain>
    </source>
</reference>
<evidence type="ECO:0000256" key="2">
    <source>
        <dbReference type="ARBA" id="ARBA00022801"/>
    </source>
</evidence>
<comment type="cofactor">
    <cofactor evidence="1">
        <name>Mg(2+)</name>
        <dbReference type="ChEBI" id="CHEBI:18420"/>
    </cofactor>
</comment>
<protein>
    <submittedName>
        <fullName evidence="4">NUDIX hydrolase</fullName>
    </submittedName>
</protein>
<dbReference type="GO" id="GO:0016787">
    <property type="term" value="F:hydrolase activity"/>
    <property type="evidence" value="ECO:0007669"/>
    <property type="project" value="UniProtKB-KW"/>
</dbReference>
<dbReference type="PROSITE" id="PS00893">
    <property type="entry name" value="NUDIX_BOX"/>
    <property type="match status" value="1"/>
</dbReference>